<evidence type="ECO:0000313" key="2">
    <source>
        <dbReference type="Proteomes" id="UP000192276"/>
    </source>
</evidence>
<dbReference type="AlphaFoldDB" id="A0A1V9FJR5"/>
<gene>
    <name evidence="1" type="ORF">A4R26_03705</name>
</gene>
<dbReference type="EMBL" id="LWBP01000188">
    <property type="protein sequence ID" value="OQP58570.1"/>
    <property type="molecule type" value="Genomic_DNA"/>
</dbReference>
<dbReference type="Proteomes" id="UP000192276">
    <property type="component" value="Unassembled WGS sequence"/>
</dbReference>
<organism evidence="1 2">
    <name type="scientific">Niastella populi</name>
    <dbReference type="NCBI Taxonomy" id="550983"/>
    <lineage>
        <taxon>Bacteria</taxon>
        <taxon>Pseudomonadati</taxon>
        <taxon>Bacteroidota</taxon>
        <taxon>Chitinophagia</taxon>
        <taxon>Chitinophagales</taxon>
        <taxon>Chitinophagaceae</taxon>
        <taxon>Niastella</taxon>
    </lineage>
</organism>
<comment type="caution">
    <text evidence="1">The sequence shown here is derived from an EMBL/GenBank/DDBJ whole genome shotgun (WGS) entry which is preliminary data.</text>
</comment>
<keyword evidence="2" id="KW-1185">Reference proteome</keyword>
<proteinExistence type="predicted"/>
<name>A0A1V9FJR5_9BACT</name>
<protein>
    <submittedName>
        <fullName evidence="1">Uncharacterized protein</fullName>
    </submittedName>
</protein>
<sequence length="119" mass="13220">MVLTKLSTAGRLQANSPISQIPAHLNCLNKNYAPGSAQTNRPVGNKASPAGYWRLTFPIHPGSAQKTTARSKVQSIHDCRLPIHAFPRAPSLIKKVISTLYRAYMKFLIYPYDDNQTVK</sequence>
<accession>A0A1V9FJR5</accession>
<evidence type="ECO:0000313" key="1">
    <source>
        <dbReference type="EMBL" id="OQP58570.1"/>
    </source>
</evidence>
<reference evidence="2" key="1">
    <citation type="submission" date="2016-04" db="EMBL/GenBank/DDBJ databases">
        <authorList>
            <person name="Chen L."/>
            <person name="Zhuang W."/>
            <person name="Wang G."/>
        </authorList>
    </citation>
    <scope>NUCLEOTIDE SEQUENCE [LARGE SCALE GENOMIC DNA]</scope>
    <source>
        <strain evidence="2">208</strain>
    </source>
</reference>